<dbReference type="Pfam" id="PF16095">
    <property type="entry name" value="COR-A"/>
    <property type="match status" value="1"/>
</dbReference>
<feature type="domain" description="Roc" evidence="16">
    <location>
        <begin position="933"/>
        <end position="1131"/>
    </location>
</feature>
<keyword evidence="5" id="KW-0433">Leucine-rich repeat</keyword>
<evidence type="ECO:0000256" key="2">
    <source>
        <dbReference type="ARBA" id="ARBA00008171"/>
    </source>
</evidence>
<comment type="similarity">
    <text evidence="2">Belongs to the protein kinase superfamily. TKL Ser/Thr protein kinase family. ROCO subfamily.</text>
</comment>
<dbReference type="SMART" id="SM00364">
    <property type="entry name" value="LRR_BAC"/>
    <property type="match status" value="8"/>
</dbReference>
<comment type="catalytic activity">
    <reaction evidence="12">
        <text>L-threonyl-[protein] + ATP = O-phospho-L-threonyl-[protein] + ADP + H(+)</text>
        <dbReference type="Rhea" id="RHEA:46608"/>
        <dbReference type="Rhea" id="RHEA-COMP:11060"/>
        <dbReference type="Rhea" id="RHEA-COMP:11605"/>
        <dbReference type="ChEBI" id="CHEBI:15378"/>
        <dbReference type="ChEBI" id="CHEBI:30013"/>
        <dbReference type="ChEBI" id="CHEBI:30616"/>
        <dbReference type="ChEBI" id="CHEBI:61977"/>
        <dbReference type="ChEBI" id="CHEBI:456216"/>
        <dbReference type="EC" id="2.7.11.1"/>
    </reaction>
</comment>
<dbReference type="Gene3D" id="3.40.50.300">
    <property type="entry name" value="P-loop containing nucleotide triphosphate hydrolases"/>
    <property type="match status" value="1"/>
</dbReference>
<evidence type="ECO:0000256" key="1">
    <source>
        <dbReference type="ARBA" id="ARBA00001946"/>
    </source>
</evidence>
<dbReference type="FunFam" id="3.30.70.1390:FF:000005">
    <property type="entry name" value="Probable serine/threonine-protein kinase roco4"/>
    <property type="match status" value="1"/>
</dbReference>
<evidence type="ECO:0000259" key="15">
    <source>
        <dbReference type="PROSITE" id="PS50011"/>
    </source>
</evidence>
<dbReference type="InterPro" id="IPR020859">
    <property type="entry name" value="ROC"/>
</dbReference>
<organism evidence="17 18">
    <name type="scientific">Caenorhabditis japonica</name>
    <dbReference type="NCBI Taxonomy" id="281687"/>
    <lineage>
        <taxon>Eukaryota</taxon>
        <taxon>Metazoa</taxon>
        <taxon>Ecdysozoa</taxon>
        <taxon>Nematoda</taxon>
        <taxon>Chromadorea</taxon>
        <taxon>Rhabditida</taxon>
        <taxon>Rhabditina</taxon>
        <taxon>Rhabditomorpha</taxon>
        <taxon>Rhabditoidea</taxon>
        <taxon>Rhabditidae</taxon>
        <taxon>Peloderinae</taxon>
        <taxon>Caenorhabditis</taxon>
    </lineage>
</organism>
<reference evidence="17" key="2">
    <citation type="submission" date="2022-06" db="UniProtKB">
        <authorList>
            <consortium name="EnsemblMetazoa"/>
        </authorList>
    </citation>
    <scope>IDENTIFICATION</scope>
    <source>
        <strain evidence="17">DF5081</strain>
    </source>
</reference>
<dbReference type="EnsemblMetazoa" id="CJA08537.1">
    <property type="protein sequence ID" value="CJA08537.1"/>
    <property type="gene ID" value="WBGene00127741"/>
</dbReference>
<evidence type="ECO:0000256" key="14">
    <source>
        <dbReference type="SAM" id="MobiDB-lite"/>
    </source>
</evidence>
<protein>
    <recommendedName>
        <fullName evidence="3">non-specific serine/threonine protein kinase</fullName>
        <ecNumber evidence="3">2.7.11.1</ecNumber>
    </recommendedName>
</protein>
<dbReference type="Pfam" id="PF08477">
    <property type="entry name" value="Roc"/>
    <property type="match status" value="1"/>
</dbReference>
<keyword evidence="8" id="KW-0547">Nucleotide-binding</keyword>
<dbReference type="Gene3D" id="1.25.40.20">
    <property type="entry name" value="Ankyrin repeat-containing domain"/>
    <property type="match status" value="1"/>
</dbReference>
<dbReference type="InterPro" id="IPR050216">
    <property type="entry name" value="LRR_domain-containing"/>
</dbReference>
<evidence type="ECO:0000256" key="3">
    <source>
        <dbReference type="ARBA" id="ARBA00012513"/>
    </source>
</evidence>
<evidence type="ECO:0000313" key="17">
    <source>
        <dbReference type="EnsemblMetazoa" id="CJA08537.1"/>
    </source>
</evidence>
<keyword evidence="7" id="KW-0677">Repeat</keyword>
<reference evidence="18" key="1">
    <citation type="submission" date="2010-08" db="EMBL/GenBank/DDBJ databases">
        <authorList>
            <consortium name="Caenorhabditis japonica Sequencing Consortium"/>
            <person name="Wilson R.K."/>
        </authorList>
    </citation>
    <scope>NUCLEOTIDE SEQUENCE [LARGE SCALE GENOMIC DNA]</scope>
    <source>
        <strain evidence="18">DF5081</strain>
    </source>
</reference>
<dbReference type="PROSITE" id="PS51450">
    <property type="entry name" value="LRR"/>
    <property type="match status" value="2"/>
</dbReference>
<evidence type="ECO:0000256" key="6">
    <source>
        <dbReference type="ARBA" id="ARBA00022679"/>
    </source>
</evidence>
<feature type="compositionally biased region" description="Basic residues" evidence="14">
    <location>
        <begin position="770"/>
        <end position="786"/>
    </location>
</feature>
<dbReference type="GO" id="GO:0005737">
    <property type="term" value="C:cytoplasm"/>
    <property type="evidence" value="ECO:0007669"/>
    <property type="project" value="TreeGrafter"/>
</dbReference>
<dbReference type="PANTHER" id="PTHR48051">
    <property type="match status" value="1"/>
</dbReference>
<dbReference type="PROSITE" id="PS51424">
    <property type="entry name" value="ROC"/>
    <property type="match status" value="1"/>
</dbReference>
<comment type="catalytic activity">
    <reaction evidence="13">
        <text>L-seryl-[protein] + ATP = O-phospho-L-seryl-[protein] + ADP + H(+)</text>
        <dbReference type="Rhea" id="RHEA:17989"/>
        <dbReference type="Rhea" id="RHEA-COMP:9863"/>
        <dbReference type="Rhea" id="RHEA-COMP:11604"/>
        <dbReference type="ChEBI" id="CHEBI:15378"/>
        <dbReference type="ChEBI" id="CHEBI:29999"/>
        <dbReference type="ChEBI" id="CHEBI:30616"/>
        <dbReference type="ChEBI" id="CHEBI:83421"/>
        <dbReference type="ChEBI" id="CHEBI:456216"/>
        <dbReference type="EC" id="2.7.11.1"/>
    </reaction>
</comment>
<keyword evidence="9" id="KW-0418">Kinase</keyword>
<evidence type="ECO:0000256" key="10">
    <source>
        <dbReference type="ARBA" id="ARBA00022840"/>
    </source>
</evidence>
<evidence type="ECO:0000256" key="11">
    <source>
        <dbReference type="ARBA" id="ARBA00023134"/>
    </source>
</evidence>
<evidence type="ECO:0000256" key="12">
    <source>
        <dbReference type="ARBA" id="ARBA00047899"/>
    </source>
</evidence>
<dbReference type="Gene3D" id="3.30.70.1390">
    <property type="entry name" value="ROC domain from the Parkinson's disease-associated leucine-rich repeat kinase 2"/>
    <property type="match status" value="1"/>
</dbReference>
<evidence type="ECO:0000256" key="9">
    <source>
        <dbReference type="ARBA" id="ARBA00022777"/>
    </source>
</evidence>
<keyword evidence="18" id="KW-1185">Reference proteome</keyword>
<dbReference type="EC" id="2.7.11.1" evidence="3"/>
<dbReference type="GO" id="GO:0009966">
    <property type="term" value="P:regulation of signal transduction"/>
    <property type="evidence" value="ECO:0007669"/>
    <property type="project" value="UniProtKB-ARBA"/>
</dbReference>
<feature type="compositionally biased region" description="Polar residues" evidence="14">
    <location>
        <begin position="787"/>
        <end position="797"/>
    </location>
</feature>
<feature type="region of interest" description="Disordered" evidence="14">
    <location>
        <begin position="614"/>
        <end position="653"/>
    </location>
</feature>
<dbReference type="InterPro" id="IPR036770">
    <property type="entry name" value="Ankyrin_rpt-contain_sf"/>
</dbReference>
<dbReference type="InterPro" id="IPR000719">
    <property type="entry name" value="Prot_kinase_dom"/>
</dbReference>
<dbReference type="InterPro" id="IPR032171">
    <property type="entry name" value="COR-A"/>
</dbReference>
<dbReference type="Gene3D" id="3.80.10.10">
    <property type="entry name" value="Ribonuclease Inhibitor"/>
    <property type="match status" value="3"/>
</dbReference>
<feature type="compositionally biased region" description="Low complexity" evidence="14">
    <location>
        <begin position="622"/>
        <end position="633"/>
    </location>
</feature>
<dbReference type="InterPro" id="IPR032675">
    <property type="entry name" value="LRR_dom_sf"/>
</dbReference>
<dbReference type="PROSITE" id="PS50011">
    <property type="entry name" value="PROTEIN_KINASE_DOM"/>
    <property type="match status" value="1"/>
</dbReference>
<dbReference type="InterPro" id="IPR011009">
    <property type="entry name" value="Kinase-like_dom_sf"/>
</dbReference>
<dbReference type="Pfam" id="PF13516">
    <property type="entry name" value="LRR_6"/>
    <property type="match status" value="2"/>
</dbReference>
<evidence type="ECO:0000256" key="4">
    <source>
        <dbReference type="ARBA" id="ARBA00022527"/>
    </source>
</evidence>
<dbReference type="SMART" id="SM00369">
    <property type="entry name" value="LRR_TYP"/>
    <property type="match status" value="7"/>
</dbReference>
<dbReference type="Proteomes" id="UP000005237">
    <property type="component" value="Unassembled WGS sequence"/>
</dbReference>
<dbReference type="SUPFAM" id="SSF56112">
    <property type="entry name" value="Protein kinase-like (PK-like)"/>
    <property type="match status" value="1"/>
</dbReference>
<feature type="domain" description="Protein kinase" evidence="15">
    <location>
        <begin position="1"/>
        <end position="72"/>
    </location>
</feature>
<dbReference type="InterPro" id="IPR001611">
    <property type="entry name" value="Leu-rich_rpt"/>
</dbReference>
<dbReference type="GO" id="GO:0005525">
    <property type="term" value="F:GTP binding"/>
    <property type="evidence" value="ECO:0007669"/>
    <property type="project" value="UniProtKB-KW"/>
</dbReference>
<evidence type="ECO:0000256" key="8">
    <source>
        <dbReference type="ARBA" id="ARBA00022741"/>
    </source>
</evidence>
<dbReference type="SUPFAM" id="SSF52047">
    <property type="entry name" value="RNI-like"/>
    <property type="match status" value="1"/>
</dbReference>
<dbReference type="PANTHER" id="PTHR48051:SF54">
    <property type="entry name" value="LEUCINE-RICH REPEAT-CONTAINING PROTEIN"/>
    <property type="match status" value="1"/>
</dbReference>
<name>A0A8R1DQ68_CAEJA</name>
<dbReference type="GO" id="GO:0004674">
    <property type="term" value="F:protein serine/threonine kinase activity"/>
    <property type="evidence" value="ECO:0007669"/>
    <property type="project" value="UniProtKB-KW"/>
</dbReference>
<keyword evidence="4" id="KW-0723">Serine/threonine-protein kinase</keyword>
<evidence type="ECO:0000256" key="7">
    <source>
        <dbReference type="ARBA" id="ARBA00022737"/>
    </source>
</evidence>
<dbReference type="InterPro" id="IPR003591">
    <property type="entry name" value="Leu-rich_rpt_typical-subtyp"/>
</dbReference>
<sequence>MFLYELLTLKFPFEGEEHVKERMLDGARPVLLPHELLLPTPMLDLLVHCWSAHPESRPSSSQLVGFCAAPEFTHLLDVCELGEALPPSQLLAIPISDEVDDPDDFEAQLWLSGREMAVMGCTQYGFVDQKSIIMPFRAKYVCRVRDSIWSCDECGQVTVYGISLQETGHLQLPSLNGALICAPELISNDVLVLISDKQIMLLKLSESNSVSHLGTFDSPYEIRTATVLDNPSTRQIWAGHSEGRISIHHLAVNDAFSFSSSLYLPDEKCLVRQLVGSKDAQKVWIALENSPRILMVEVEKRQVTCSLDIRKVMPGSETIHTIDMEMASQNHVTCLGLLERNDGDQLLLLDAGADINLPLAVLDTEYSVEEGRCIGSGALVEAVRSDGLHIVHFLLDRGALDTDNKALRLAAQGKNEKLIRVFLTRLVFADPEYKINKKNIDVGQIQVGQSLLPSSLCPSKAAQLNWSSANLDQLQSDWFVAAALHVNPRLRTTRLSLAAITRVDLSENRLNTFPSVLFQMPSLRSLNLADNNIRKIEIPTYYISSTSLEILILKNNQLECLTIQFLSSLPQLQQLDVSKNELSQLPEYIWLCPALKELNASFNRLSTLPMVARTSRGERPRLQNSNNNSLNQSPANESNPLVDDPPNVTTNPLKRQNVWQANINLSKIDDDSLFPDFPVTSSNTLTTINLSHNKFHTFPFCLACTCPRLLILNMSNNAMTSLPPMACVPAHLRTLDLSYNKIQENFIEATPLHVVCHAVPPTTANGPMLPKRRNSPARQHRSRSKSAVRSQRSLSVSRHLTLTDPQKEEECVHKRHDSLEWLKTLQLAGNRLRSVSVTSPTKVLLPALNVLDLSDNKLGQAPADVAKLSLLSMLNLSGNTAIKELPSDYGMLSRLWSLSLKGCSLKEPLESMVNVENCKTVEIVAYLKTILEESKTYHHLRLMILGGDRVGKSTVWEALSKEAVHKRQPVQSETGVIRQAEWKFEAKRMKGDPNLGPVGFSVIDFGGQREYYSTHQYFLSKRSLNLVLWKITDGDEALAQLDTWLINIQARAPNSTVILVGTHIDQAYSNSSKFGAGYIDNMEQKVRSRYMIADADKSGFPRVVDVILITSTVRNDVKALLNTIYRTAWEVRIGKERAMEQQIPSSYVALMKVTKELAAEFRKESQHAVMTVDSYKARAKKRMISKFGRPFRDDIEFHGACTFLHDCGELVRFEDATLRDLIFVDPLWLAEFLTSIVILRSPNLPAGLLSTDALNPLTRSFKTGALTVLKAQLLDLLHKFELALATQPRQLLIPSLLPDEYRLRTDALGSTVKIRMKMAQWNVRCPSPTGSPTKSPLRRASPTDLSSDDHEDIMLQFTYDDDQLLRRIYALAYIPSGFWSRLITRIMGDKNVCAAIESIFMTTSADRLRISNIATKHAKAEWIVWQTGIELNVKGHTLFSLKQFLPLAEARDIDYATLDLRAKDEQKRWRTWNKPAHRPIVEMIKTFDENRC</sequence>
<keyword evidence="6" id="KW-0808">Transferase</keyword>
<keyword evidence="11" id="KW-0342">GTP-binding</keyword>
<evidence type="ECO:0000256" key="13">
    <source>
        <dbReference type="ARBA" id="ARBA00048679"/>
    </source>
</evidence>
<dbReference type="Pfam" id="PF13855">
    <property type="entry name" value="LRR_8"/>
    <property type="match status" value="2"/>
</dbReference>
<dbReference type="GO" id="GO:0005524">
    <property type="term" value="F:ATP binding"/>
    <property type="evidence" value="ECO:0007669"/>
    <property type="project" value="UniProtKB-KW"/>
</dbReference>
<evidence type="ECO:0000256" key="5">
    <source>
        <dbReference type="ARBA" id="ARBA00022614"/>
    </source>
</evidence>
<dbReference type="InterPro" id="IPR027417">
    <property type="entry name" value="P-loop_NTPase"/>
</dbReference>
<evidence type="ECO:0000259" key="16">
    <source>
        <dbReference type="PROSITE" id="PS51424"/>
    </source>
</evidence>
<proteinExistence type="inferred from homology"/>
<keyword evidence="10" id="KW-0067">ATP-binding</keyword>
<dbReference type="SUPFAM" id="SSF52540">
    <property type="entry name" value="P-loop containing nucleoside triphosphate hydrolases"/>
    <property type="match status" value="1"/>
</dbReference>
<dbReference type="Gene3D" id="1.10.510.10">
    <property type="entry name" value="Transferase(Phosphotransferase) domain 1"/>
    <property type="match status" value="1"/>
</dbReference>
<comment type="cofactor">
    <cofactor evidence="1">
        <name>Mg(2+)</name>
        <dbReference type="ChEBI" id="CHEBI:18420"/>
    </cofactor>
</comment>
<feature type="region of interest" description="Disordered" evidence="14">
    <location>
        <begin position="1327"/>
        <end position="1346"/>
    </location>
</feature>
<feature type="region of interest" description="Disordered" evidence="14">
    <location>
        <begin position="763"/>
        <end position="797"/>
    </location>
</feature>
<evidence type="ECO:0000313" key="18">
    <source>
        <dbReference type="Proteomes" id="UP000005237"/>
    </source>
</evidence>
<accession>A0A8R1DQ68</accession>